<accession>A0A8T5V1E7</accession>
<organism evidence="2 3">
    <name type="scientific">Methanobacterium spitsbergense</name>
    <dbReference type="NCBI Taxonomy" id="2874285"/>
    <lineage>
        <taxon>Archaea</taxon>
        <taxon>Methanobacteriati</taxon>
        <taxon>Methanobacteriota</taxon>
        <taxon>Methanomada group</taxon>
        <taxon>Methanobacteria</taxon>
        <taxon>Methanobacteriales</taxon>
        <taxon>Methanobacteriaceae</taxon>
        <taxon>Methanobacterium</taxon>
    </lineage>
</organism>
<evidence type="ECO:0000259" key="1">
    <source>
        <dbReference type="Pfam" id="PF05239"/>
    </source>
</evidence>
<dbReference type="Proteomes" id="UP000825933">
    <property type="component" value="Unassembled WGS sequence"/>
</dbReference>
<dbReference type="RefSeq" id="WP_223792326.1">
    <property type="nucleotide sequence ID" value="NZ_JAIOUQ010000014.1"/>
</dbReference>
<dbReference type="EMBL" id="JAIOUQ010000014">
    <property type="protein sequence ID" value="MBZ2166789.1"/>
    <property type="molecule type" value="Genomic_DNA"/>
</dbReference>
<evidence type="ECO:0000313" key="3">
    <source>
        <dbReference type="Proteomes" id="UP000825933"/>
    </source>
</evidence>
<dbReference type="Pfam" id="PF05239">
    <property type="entry name" value="PRC"/>
    <property type="match status" value="1"/>
</dbReference>
<sequence length="79" mass="8749">MKVKEEIIGKEVVDISGNVIGRVKDLDVNFENQTLESFVVGDGGIFDNLGSSKGEIIIPYHKIKIIGDKVLLNNEIHKQ</sequence>
<evidence type="ECO:0000313" key="2">
    <source>
        <dbReference type="EMBL" id="MBZ2166789.1"/>
    </source>
</evidence>
<reference evidence="3" key="1">
    <citation type="journal article" date="2022" name="Microbiol. Resour. Announc.">
        <title>Draft Genome Sequence of a Methanogenic Archaeon from West Spitsbergen Permafrost.</title>
        <authorList>
            <person name="Trubitsyn V."/>
            <person name="Rivkina E."/>
            <person name="Shcherbakova V."/>
        </authorList>
    </citation>
    <scope>NUCLEOTIDE SEQUENCE [LARGE SCALE GENOMIC DNA]</scope>
    <source>
        <strain evidence="3">VT</strain>
    </source>
</reference>
<comment type="caution">
    <text evidence="2">The sequence shown here is derived from an EMBL/GenBank/DDBJ whole genome shotgun (WGS) entry which is preliminary data.</text>
</comment>
<dbReference type="Gene3D" id="2.30.30.240">
    <property type="entry name" value="PRC-barrel domain"/>
    <property type="match status" value="1"/>
</dbReference>
<protein>
    <submittedName>
        <fullName evidence="2">PRC-barrel domain-containing protein</fullName>
    </submittedName>
</protein>
<feature type="domain" description="PRC-barrel" evidence="1">
    <location>
        <begin position="6"/>
        <end position="73"/>
    </location>
</feature>
<proteinExistence type="predicted"/>
<dbReference type="InterPro" id="IPR011033">
    <property type="entry name" value="PRC_barrel-like_sf"/>
</dbReference>
<gene>
    <name evidence="2" type="ORF">K8N75_12160</name>
</gene>
<dbReference type="SUPFAM" id="SSF50346">
    <property type="entry name" value="PRC-barrel domain"/>
    <property type="match status" value="1"/>
</dbReference>
<name>A0A8T5V1E7_9EURY</name>
<dbReference type="AlphaFoldDB" id="A0A8T5V1E7"/>
<keyword evidence="3" id="KW-1185">Reference proteome</keyword>
<dbReference type="InterPro" id="IPR027275">
    <property type="entry name" value="PRC-brl_dom"/>
</dbReference>